<name>A0ABW5W9C8_9PSEU</name>
<keyword evidence="1" id="KW-0732">Signal</keyword>
<sequence>MLSRAAVLAVCAGTIGALTVVPAAAEELEPALVHATPNNACKLNVRDGTTMAADKLVTLTCDNYTTCVHAESPEQPCGPYVVGGTYSCVGPDDTQVTDNRWVEVAWRAPEKSYVAVACAAFRS</sequence>
<dbReference type="RefSeq" id="WP_377388056.1">
    <property type="nucleotide sequence ID" value="NZ_JBHSAN010000009.1"/>
</dbReference>
<evidence type="ECO:0000256" key="1">
    <source>
        <dbReference type="SAM" id="SignalP"/>
    </source>
</evidence>
<evidence type="ECO:0008006" key="4">
    <source>
        <dbReference type="Google" id="ProtNLM"/>
    </source>
</evidence>
<evidence type="ECO:0000313" key="2">
    <source>
        <dbReference type="EMBL" id="MFD2800547.1"/>
    </source>
</evidence>
<organism evidence="2 3">
    <name type="scientific">Prauserella oleivorans</name>
    <dbReference type="NCBI Taxonomy" id="1478153"/>
    <lineage>
        <taxon>Bacteria</taxon>
        <taxon>Bacillati</taxon>
        <taxon>Actinomycetota</taxon>
        <taxon>Actinomycetes</taxon>
        <taxon>Pseudonocardiales</taxon>
        <taxon>Pseudonocardiaceae</taxon>
        <taxon>Prauserella</taxon>
    </lineage>
</organism>
<feature type="signal peptide" evidence="1">
    <location>
        <begin position="1"/>
        <end position="25"/>
    </location>
</feature>
<feature type="chain" id="PRO_5045733666" description="Secreted protein" evidence="1">
    <location>
        <begin position="26"/>
        <end position="123"/>
    </location>
</feature>
<proteinExistence type="predicted"/>
<dbReference type="EMBL" id="JBHUOF010000018">
    <property type="protein sequence ID" value="MFD2800547.1"/>
    <property type="molecule type" value="Genomic_DNA"/>
</dbReference>
<accession>A0ABW5W9C8</accession>
<reference evidence="3" key="1">
    <citation type="journal article" date="2019" name="Int. J. Syst. Evol. Microbiol.">
        <title>The Global Catalogue of Microorganisms (GCM) 10K type strain sequencing project: providing services to taxonomists for standard genome sequencing and annotation.</title>
        <authorList>
            <consortium name="The Broad Institute Genomics Platform"/>
            <consortium name="The Broad Institute Genome Sequencing Center for Infectious Disease"/>
            <person name="Wu L."/>
            <person name="Ma J."/>
        </authorList>
    </citation>
    <scope>NUCLEOTIDE SEQUENCE [LARGE SCALE GENOMIC DNA]</scope>
    <source>
        <strain evidence="3">IBRC-M 10906</strain>
    </source>
</reference>
<evidence type="ECO:0000313" key="3">
    <source>
        <dbReference type="Proteomes" id="UP001597478"/>
    </source>
</evidence>
<comment type="caution">
    <text evidence="2">The sequence shown here is derived from an EMBL/GenBank/DDBJ whole genome shotgun (WGS) entry which is preliminary data.</text>
</comment>
<dbReference type="Proteomes" id="UP001597478">
    <property type="component" value="Unassembled WGS sequence"/>
</dbReference>
<keyword evidence="3" id="KW-1185">Reference proteome</keyword>
<protein>
    <recommendedName>
        <fullName evidence="4">Secreted protein</fullName>
    </recommendedName>
</protein>
<gene>
    <name evidence="2" type="ORF">ACFS2C_14210</name>
</gene>